<dbReference type="GeneID" id="104760474"/>
<feature type="signal peptide" evidence="2">
    <location>
        <begin position="1"/>
        <end position="30"/>
    </location>
</feature>
<evidence type="ECO:0000256" key="2">
    <source>
        <dbReference type="SAM" id="SignalP"/>
    </source>
</evidence>
<reference evidence="4" key="2">
    <citation type="submission" date="2025-08" db="UniProtKB">
        <authorList>
            <consortium name="RefSeq"/>
        </authorList>
    </citation>
    <scope>IDENTIFICATION</scope>
    <source>
        <tissue evidence="4">Leaf</tissue>
    </source>
</reference>
<dbReference type="RefSeq" id="XP_010481695.1">
    <property type="nucleotide sequence ID" value="XM_010483393.1"/>
</dbReference>
<feature type="compositionally biased region" description="Basic and acidic residues" evidence="1">
    <location>
        <begin position="68"/>
        <end position="96"/>
    </location>
</feature>
<evidence type="ECO:0000313" key="3">
    <source>
        <dbReference type="Proteomes" id="UP000694864"/>
    </source>
</evidence>
<organism evidence="3 4">
    <name type="scientific">Camelina sativa</name>
    <name type="common">False flax</name>
    <name type="synonym">Myagrum sativum</name>
    <dbReference type="NCBI Taxonomy" id="90675"/>
    <lineage>
        <taxon>Eukaryota</taxon>
        <taxon>Viridiplantae</taxon>
        <taxon>Streptophyta</taxon>
        <taxon>Embryophyta</taxon>
        <taxon>Tracheophyta</taxon>
        <taxon>Spermatophyta</taxon>
        <taxon>Magnoliopsida</taxon>
        <taxon>eudicotyledons</taxon>
        <taxon>Gunneridae</taxon>
        <taxon>Pentapetalae</taxon>
        <taxon>rosids</taxon>
        <taxon>malvids</taxon>
        <taxon>Brassicales</taxon>
        <taxon>Brassicaceae</taxon>
        <taxon>Camelineae</taxon>
        <taxon>Camelina</taxon>
    </lineage>
</organism>
<sequence>MGKKCSSLLPHVLGLLLMLCIFPAPFSVTGLVLQTEKTELPNENSPGRILYQLAKPATFEVQVRGFEEKGQERTHSLNSEKKSRSVEKTHQSEGRRLLGLYFPNVGKADPSKSRQGGGRNPEAAP</sequence>
<keyword evidence="2" id="KW-0732">Signal</keyword>
<evidence type="ECO:0000256" key="1">
    <source>
        <dbReference type="SAM" id="MobiDB-lite"/>
    </source>
</evidence>
<keyword evidence="3" id="KW-1185">Reference proteome</keyword>
<dbReference type="Proteomes" id="UP000694864">
    <property type="component" value="Chromosome 18"/>
</dbReference>
<evidence type="ECO:0000313" key="4">
    <source>
        <dbReference type="RefSeq" id="XP_010481695.1"/>
    </source>
</evidence>
<name>A0ABM0X727_CAMSA</name>
<feature type="region of interest" description="Disordered" evidence="1">
    <location>
        <begin position="68"/>
        <end position="125"/>
    </location>
</feature>
<gene>
    <name evidence="4" type="primary">LOC104760474</name>
</gene>
<feature type="chain" id="PRO_5047433162" evidence="2">
    <location>
        <begin position="31"/>
        <end position="125"/>
    </location>
</feature>
<proteinExistence type="predicted"/>
<accession>A0ABM0X727</accession>
<reference evidence="3" key="1">
    <citation type="journal article" date="2014" name="Nat. Commun.">
        <title>The emerging biofuel crop Camelina sativa retains a highly undifferentiated hexaploid genome structure.</title>
        <authorList>
            <person name="Kagale S."/>
            <person name="Koh C."/>
            <person name="Nixon J."/>
            <person name="Bollina V."/>
            <person name="Clarke W.E."/>
            <person name="Tuteja R."/>
            <person name="Spillane C."/>
            <person name="Robinson S.J."/>
            <person name="Links M.G."/>
            <person name="Clarke C."/>
            <person name="Higgins E.E."/>
            <person name="Huebert T."/>
            <person name="Sharpe A.G."/>
            <person name="Parkin I.A."/>
        </authorList>
    </citation>
    <scope>NUCLEOTIDE SEQUENCE [LARGE SCALE GENOMIC DNA]</scope>
    <source>
        <strain evidence="3">cv. DH55</strain>
    </source>
</reference>
<protein>
    <submittedName>
        <fullName evidence="4">Uncharacterized protein LOC104760474</fullName>
    </submittedName>
</protein>